<dbReference type="PROSITE" id="PS50930">
    <property type="entry name" value="HTH_LYTTR"/>
    <property type="match status" value="1"/>
</dbReference>
<keyword evidence="1" id="KW-0597">Phosphoprotein</keyword>
<evidence type="ECO:0000313" key="4">
    <source>
        <dbReference type="EMBL" id="TDR80628.1"/>
    </source>
</evidence>
<dbReference type="EMBL" id="SNZP01000004">
    <property type="protein sequence ID" value="TDR80628.1"/>
    <property type="molecule type" value="Genomic_DNA"/>
</dbReference>
<gene>
    <name evidence="4" type="ORF">DFP86_104127</name>
</gene>
<dbReference type="PROSITE" id="PS50110">
    <property type="entry name" value="RESPONSE_REGULATORY"/>
    <property type="match status" value="1"/>
</dbReference>
<evidence type="ECO:0000313" key="5">
    <source>
        <dbReference type="Proteomes" id="UP000295611"/>
    </source>
</evidence>
<dbReference type="Pfam" id="PF00072">
    <property type="entry name" value="Response_reg"/>
    <property type="match status" value="1"/>
</dbReference>
<dbReference type="InterPro" id="IPR011006">
    <property type="entry name" value="CheY-like_superfamily"/>
</dbReference>
<evidence type="ECO:0000259" key="3">
    <source>
        <dbReference type="PROSITE" id="PS50930"/>
    </source>
</evidence>
<dbReference type="SMART" id="SM00850">
    <property type="entry name" value="LytTR"/>
    <property type="match status" value="1"/>
</dbReference>
<dbReference type="SUPFAM" id="SSF52172">
    <property type="entry name" value="CheY-like"/>
    <property type="match status" value="1"/>
</dbReference>
<dbReference type="GO" id="GO:0000156">
    <property type="term" value="F:phosphorelay response regulator activity"/>
    <property type="evidence" value="ECO:0007669"/>
    <property type="project" value="InterPro"/>
</dbReference>
<feature type="domain" description="Response regulatory" evidence="2">
    <location>
        <begin position="3"/>
        <end position="114"/>
    </location>
</feature>
<dbReference type="InterPro" id="IPR046947">
    <property type="entry name" value="LytR-like"/>
</dbReference>
<dbReference type="InterPro" id="IPR007492">
    <property type="entry name" value="LytTR_DNA-bd_dom"/>
</dbReference>
<keyword evidence="5" id="KW-1185">Reference proteome</keyword>
<dbReference type="OrthoDB" id="8889669at2"/>
<dbReference type="SMART" id="SM00448">
    <property type="entry name" value="REC"/>
    <property type="match status" value="1"/>
</dbReference>
<dbReference type="RefSeq" id="WP_133679168.1">
    <property type="nucleotide sequence ID" value="NZ_SNZP01000004.1"/>
</dbReference>
<dbReference type="AlphaFoldDB" id="A0A4R7B7E8"/>
<accession>A0A4R7B7E8</accession>
<feature type="modified residue" description="4-aspartylphosphate" evidence="1">
    <location>
        <position position="55"/>
    </location>
</feature>
<feature type="domain" description="HTH LytTR-type" evidence="3">
    <location>
        <begin position="137"/>
        <end position="239"/>
    </location>
</feature>
<evidence type="ECO:0000256" key="1">
    <source>
        <dbReference type="PROSITE-ProRule" id="PRU00169"/>
    </source>
</evidence>
<dbReference type="InterPro" id="IPR001789">
    <property type="entry name" value="Sig_transdc_resp-reg_receiver"/>
</dbReference>
<dbReference type="Pfam" id="PF04397">
    <property type="entry name" value="LytTR"/>
    <property type="match status" value="1"/>
</dbReference>
<dbReference type="PANTHER" id="PTHR37299">
    <property type="entry name" value="TRANSCRIPTIONAL REGULATOR-RELATED"/>
    <property type="match status" value="1"/>
</dbReference>
<proteinExistence type="predicted"/>
<sequence length="239" mass="26545">MPSALIADDEKLLANALQQRLAHFWPQLEIVALAADGVTALEQINRLQPDFAFLDIRMPGLSGMQVAQHIEHCRVVFVTAYDEFALAAFEAAACDYLLKPVDDARLLKCIARLQQERPVAAPALPSDAPAAPVLNWITAGLGENKSLIAVDEVIYFKSCDKYVEIVTEAGTHLIRTPLRELAARLDPHRFVQIHRAVIVNLAHVWRIQTDLLGRQHIVLKDSDVQLPLSRGFAGKFKSM</sequence>
<dbReference type="Gene3D" id="3.40.50.2300">
    <property type="match status" value="1"/>
</dbReference>
<dbReference type="Proteomes" id="UP000295611">
    <property type="component" value="Unassembled WGS sequence"/>
</dbReference>
<dbReference type="PANTHER" id="PTHR37299:SF1">
    <property type="entry name" value="STAGE 0 SPORULATION PROTEIN A HOMOLOG"/>
    <property type="match status" value="1"/>
</dbReference>
<dbReference type="Gene3D" id="2.40.50.1020">
    <property type="entry name" value="LytTr DNA-binding domain"/>
    <property type="match status" value="1"/>
</dbReference>
<protein>
    <submittedName>
        <fullName evidence="4">LytTR family two component transcriptional regulator</fullName>
    </submittedName>
</protein>
<name>A0A4R7B7E8_9NEIS</name>
<organism evidence="4 5">
    <name type="scientific">Paludibacterium purpuratum</name>
    <dbReference type="NCBI Taxonomy" id="1144873"/>
    <lineage>
        <taxon>Bacteria</taxon>
        <taxon>Pseudomonadati</taxon>
        <taxon>Pseudomonadota</taxon>
        <taxon>Betaproteobacteria</taxon>
        <taxon>Neisseriales</taxon>
        <taxon>Chromobacteriaceae</taxon>
        <taxon>Paludibacterium</taxon>
    </lineage>
</organism>
<evidence type="ECO:0000259" key="2">
    <source>
        <dbReference type="PROSITE" id="PS50110"/>
    </source>
</evidence>
<reference evidence="4 5" key="1">
    <citation type="submission" date="2019-03" db="EMBL/GenBank/DDBJ databases">
        <title>Genomic Encyclopedia of Type Strains, Phase III (KMG-III): the genomes of soil and plant-associated and newly described type strains.</title>
        <authorList>
            <person name="Whitman W."/>
        </authorList>
    </citation>
    <scope>NUCLEOTIDE SEQUENCE [LARGE SCALE GENOMIC DNA]</scope>
    <source>
        <strain evidence="4 5">CECT 8976</strain>
    </source>
</reference>
<comment type="caution">
    <text evidence="4">The sequence shown here is derived from an EMBL/GenBank/DDBJ whole genome shotgun (WGS) entry which is preliminary data.</text>
</comment>
<dbReference type="GO" id="GO:0003677">
    <property type="term" value="F:DNA binding"/>
    <property type="evidence" value="ECO:0007669"/>
    <property type="project" value="InterPro"/>
</dbReference>